<evidence type="ECO:0000313" key="2">
    <source>
        <dbReference type="Proteomes" id="UP000682782"/>
    </source>
</evidence>
<keyword evidence="2" id="KW-1185">Reference proteome</keyword>
<sequence length="229" mass="25080">MISIFGLCLYLTHGLTAKAVCKRQLAAEWIVEKCEKLVRDNMGGFFAEWGPFIAAIMGLSAFSSLICLLGLFSPTGDVNVTFGWAILVFILIMHFKFRGGLWNYFIGLFKPIPVFAPMNLIGEFATPVSMAFRHYGNILSGAVISALIGSALTGLSNSLLGWLPGVLGDMPLLRVGLPAILSIYFDVFSGVMQAFIFAMLTMLNISGAVPWDDWNKKRERRGKEALSAN</sequence>
<reference evidence="1" key="1">
    <citation type="submission" date="2021-01" db="EMBL/GenBank/DDBJ databases">
        <title>Complete genome sequence of Clostridiales bacterium R-7.</title>
        <authorList>
            <person name="Mahoney-Kurpe S.C."/>
            <person name="Palevich N."/>
            <person name="Koike S."/>
            <person name="Moon C.D."/>
            <person name="Attwood G.T."/>
        </authorList>
    </citation>
    <scope>NUCLEOTIDE SEQUENCE</scope>
    <source>
        <strain evidence="1">R-7</strain>
    </source>
</reference>
<name>A0AC61MZK3_9FIRM</name>
<dbReference type="EMBL" id="CP068393">
    <property type="protein sequence ID" value="QUC68692.1"/>
    <property type="molecule type" value="Genomic_DNA"/>
</dbReference>
<gene>
    <name evidence="1" type="ORF">JYE49_13535</name>
</gene>
<organism evidence="1 2">
    <name type="scientific">Aristaeella hokkaidonensis</name>
    <dbReference type="NCBI Taxonomy" id="3046382"/>
    <lineage>
        <taxon>Bacteria</taxon>
        <taxon>Bacillati</taxon>
        <taxon>Bacillota</taxon>
        <taxon>Clostridia</taxon>
        <taxon>Eubacteriales</taxon>
        <taxon>Aristaeellaceae</taxon>
        <taxon>Aristaeella</taxon>
    </lineage>
</organism>
<accession>A0AC61MZK3</accession>
<dbReference type="Proteomes" id="UP000682782">
    <property type="component" value="Chromosome"/>
</dbReference>
<protein>
    <submittedName>
        <fullName evidence="1">F0F1 ATP synthase subunit A</fullName>
    </submittedName>
</protein>
<evidence type="ECO:0000313" key="1">
    <source>
        <dbReference type="EMBL" id="QUC68692.1"/>
    </source>
</evidence>
<proteinExistence type="predicted"/>